<dbReference type="EMBL" id="FN649748">
    <property type="protein sequence ID" value="CBJ28761.1"/>
    <property type="molecule type" value="Genomic_DNA"/>
</dbReference>
<gene>
    <name evidence="9" type="ORF">Esi_0119_0086</name>
</gene>
<feature type="region of interest" description="Disordered" evidence="5">
    <location>
        <begin position="522"/>
        <end position="570"/>
    </location>
</feature>
<feature type="transmembrane region" description="Helical" evidence="6">
    <location>
        <begin position="896"/>
        <end position="913"/>
    </location>
</feature>
<dbReference type="PANTHER" id="PTHR11132">
    <property type="entry name" value="SOLUTE CARRIER FAMILY 35"/>
    <property type="match status" value="1"/>
</dbReference>
<keyword evidence="10" id="KW-1185">Reference proteome</keyword>
<dbReference type="SUPFAM" id="SSF103481">
    <property type="entry name" value="Multidrug resistance efflux transporter EmrE"/>
    <property type="match status" value="1"/>
</dbReference>
<dbReference type="Proteomes" id="UP000002630">
    <property type="component" value="Linkage Group LG23"/>
</dbReference>
<keyword evidence="2 6" id="KW-0812">Transmembrane</keyword>
<dbReference type="Pfam" id="PF04230">
    <property type="entry name" value="PS_pyruv_trans"/>
    <property type="match status" value="1"/>
</dbReference>
<evidence type="ECO:0000256" key="6">
    <source>
        <dbReference type="SAM" id="Phobius"/>
    </source>
</evidence>
<feature type="transmembrane region" description="Helical" evidence="6">
    <location>
        <begin position="611"/>
        <end position="633"/>
    </location>
</feature>
<feature type="transmembrane region" description="Helical" evidence="6">
    <location>
        <begin position="786"/>
        <end position="808"/>
    </location>
</feature>
<organism evidence="9 10">
    <name type="scientific">Ectocarpus siliculosus</name>
    <name type="common">Brown alga</name>
    <name type="synonym">Conferva siliculosa</name>
    <dbReference type="NCBI Taxonomy" id="2880"/>
    <lineage>
        <taxon>Eukaryota</taxon>
        <taxon>Sar</taxon>
        <taxon>Stramenopiles</taxon>
        <taxon>Ochrophyta</taxon>
        <taxon>PX clade</taxon>
        <taxon>Phaeophyceae</taxon>
        <taxon>Ectocarpales</taxon>
        <taxon>Ectocarpaceae</taxon>
        <taxon>Ectocarpus</taxon>
    </lineage>
</organism>
<dbReference type="GO" id="GO:0016020">
    <property type="term" value="C:membrane"/>
    <property type="evidence" value="ECO:0007669"/>
    <property type="project" value="UniProtKB-SubCell"/>
</dbReference>
<dbReference type="InParanoid" id="D7FID7"/>
<accession>D7FID7</accession>
<comment type="subcellular location">
    <subcellularLocation>
        <location evidence="1">Membrane</location>
        <topology evidence="1">Multi-pass membrane protein</topology>
    </subcellularLocation>
</comment>
<evidence type="ECO:0000259" key="8">
    <source>
        <dbReference type="Pfam" id="PF04230"/>
    </source>
</evidence>
<dbReference type="AlphaFoldDB" id="D7FID7"/>
<evidence type="ECO:0000313" key="10">
    <source>
        <dbReference type="Proteomes" id="UP000002630"/>
    </source>
</evidence>
<feature type="transmembrane region" description="Helical" evidence="6">
    <location>
        <begin position="715"/>
        <end position="734"/>
    </location>
</feature>
<reference evidence="9 10" key="1">
    <citation type="journal article" date="2010" name="Nature">
        <title>The Ectocarpus genome and the independent evolution of multicellularity in brown algae.</title>
        <authorList>
            <person name="Cock J.M."/>
            <person name="Sterck L."/>
            <person name="Rouze P."/>
            <person name="Scornet D."/>
            <person name="Allen A.E."/>
            <person name="Amoutzias G."/>
            <person name="Anthouard V."/>
            <person name="Artiguenave F."/>
            <person name="Aury J.M."/>
            <person name="Badger J.H."/>
            <person name="Beszteri B."/>
            <person name="Billiau K."/>
            <person name="Bonnet E."/>
            <person name="Bothwell J.H."/>
            <person name="Bowler C."/>
            <person name="Boyen C."/>
            <person name="Brownlee C."/>
            <person name="Carrano C.J."/>
            <person name="Charrier B."/>
            <person name="Cho G.Y."/>
            <person name="Coelho S.M."/>
            <person name="Collen J."/>
            <person name="Corre E."/>
            <person name="Da Silva C."/>
            <person name="Delage L."/>
            <person name="Delaroque N."/>
            <person name="Dittami S.M."/>
            <person name="Doulbeau S."/>
            <person name="Elias M."/>
            <person name="Farnham G."/>
            <person name="Gachon C.M."/>
            <person name="Gschloessl B."/>
            <person name="Heesch S."/>
            <person name="Jabbari K."/>
            <person name="Jubin C."/>
            <person name="Kawai H."/>
            <person name="Kimura K."/>
            <person name="Kloareg B."/>
            <person name="Kupper F.C."/>
            <person name="Lang D."/>
            <person name="Le Bail A."/>
            <person name="Leblanc C."/>
            <person name="Lerouge P."/>
            <person name="Lohr M."/>
            <person name="Lopez P.J."/>
            <person name="Martens C."/>
            <person name="Maumus F."/>
            <person name="Michel G."/>
            <person name="Miranda-Saavedra D."/>
            <person name="Morales J."/>
            <person name="Moreau H."/>
            <person name="Motomura T."/>
            <person name="Nagasato C."/>
            <person name="Napoli C.A."/>
            <person name="Nelson D.R."/>
            <person name="Nyvall-Collen P."/>
            <person name="Peters A.F."/>
            <person name="Pommier C."/>
            <person name="Potin P."/>
            <person name="Poulain J."/>
            <person name="Quesneville H."/>
            <person name="Read B."/>
            <person name="Rensing S.A."/>
            <person name="Ritter A."/>
            <person name="Rousvoal S."/>
            <person name="Samanta M."/>
            <person name="Samson G."/>
            <person name="Schroeder D.C."/>
            <person name="Segurens B."/>
            <person name="Strittmatter M."/>
            <person name="Tonon T."/>
            <person name="Tregear J.W."/>
            <person name="Valentin K."/>
            <person name="von Dassow P."/>
            <person name="Yamagishi T."/>
            <person name="Van de Peer Y."/>
            <person name="Wincker P."/>
        </authorList>
    </citation>
    <scope>NUCLEOTIDE SEQUENCE [LARGE SCALE GENOMIC DNA]</scope>
    <source>
        <strain evidence="10">Ec32 / CCAP1310/4</strain>
    </source>
</reference>
<feature type="domain" description="Sugar phosphate transporter" evidence="7">
    <location>
        <begin position="583"/>
        <end position="731"/>
    </location>
</feature>
<feature type="transmembrane region" description="Helical" evidence="6">
    <location>
        <begin position="578"/>
        <end position="599"/>
    </location>
</feature>
<evidence type="ECO:0000256" key="2">
    <source>
        <dbReference type="ARBA" id="ARBA00022692"/>
    </source>
</evidence>
<dbReference type="eggNOG" id="KOG1441">
    <property type="taxonomic scope" value="Eukaryota"/>
</dbReference>
<dbReference type="InterPro" id="IPR007345">
    <property type="entry name" value="Polysacch_pyruvyl_Trfase"/>
</dbReference>
<dbReference type="InterPro" id="IPR004853">
    <property type="entry name" value="Sugar_P_trans_dom"/>
</dbReference>
<dbReference type="EMBL" id="FN647870">
    <property type="protein sequence ID" value="CBJ28761.1"/>
    <property type="molecule type" value="Genomic_DNA"/>
</dbReference>
<evidence type="ECO:0008006" key="11">
    <source>
        <dbReference type="Google" id="ProtNLM"/>
    </source>
</evidence>
<feature type="compositionally biased region" description="Basic and acidic residues" evidence="5">
    <location>
        <begin position="525"/>
        <end position="534"/>
    </location>
</feature>
<dbReference type="OrthoDB" id="10315449at2759"/>
<evidence type="ECO:0000313" key="9">
    <source>
        <dbReference type="EMBL" id="CBJ28761.1"/>
    </source>
</evidence>
<feature type="transmembrane region" description="Helical" evidence="6">
    <location>
        <begin position="461"/>
        <end position="481"/>
    </location>
</feature>
<dbReference type="InterPro" id="IPR037185">
    <property type="entry name" value="EmrE-like"/>
</dbReference>
<sequence>METLTAPLREAAQHGRRRAVGADWHSRQADPSKAGLFDDVGDCILLFGGFCNGNMGDVVQPIAMQDLLASVAPDQCFWYAHPAGEYLERGYRIGEFFGGDDSKVFPLTPDLAWKVNRFKALVIGGGGIFAATHQPLQNDQFAEALTLPIVVMGVGASYRAKTYSKLLSKAVFVSGRDETSIKTFKSVLGRDPNATVAPDDVALVRDPVLSNKMLSDKEGSCWKRSAGDDQQPLCFVVPAANTQDTIEMHEHLLNAVREGDRFINVFPKHQKEIEKFAYPGAVEQIVDPMEYVEQLCNCKAIISTRLHGVVLGLHMGVPTFAAFRLPSGNKVPDVMARAMSLPDQFLQIDEDLDRDLVNAAVSRVRQLYEEGDRRAVIHDRLSALHDEFIVHARHVLVDVLGVGDHHQQQQGPDVVTSVQHAQIDNGLLAPQAAVSAAAALNGTPAEWSVPSWSHKMMPASVRLDCVAALFLLFAIIALAALPSKTGGGRGGGRSPRVLKSDAANGDKKGLIAVSGMEPALGKATAHQEMEEHCGMTDAASPSSFRDSELGSRDSLSPAQRSPATKQSGFPATKKGPSLNFLFALNFILWIALAVAFSRYSKSYLRDTQDPVGLLVLQGSVGVVVLCALGRLGLGATDEGRAGGSVSVLGQLVQPFATSRLAGLAAILHTCQAFLTSFSVFVGGVAVTSALKATEPVAAVAFSHLILGKTVHRIKLASLAVIMAGIVLLTTKSTATAGTAHEAAEEGGATPHSPVVLAAMFTMAAVCCNALRNVLIKKGDPVPPHQTLLACSLAAAAIGVSLMAFRVVMRSMDDLLLGPAPGGVVEAADAAREGNGASWLSMEGVNAALCFVGYNLASFNLLAQLSPVGHAVGNSVKRVVMFGSGILLMGEVMTGRQLGGTAVALTGVLVYNLVGSTG</sequence>
<evidence type="ECO:0000256" key="3">
    <source>
        <dbReference type="ARBA" id="ARBA00022989"/>
    </source>
</evidence>
<name>D7FID7_ECTSI</name>
<evidence type="ECO:0000256" key="4">
    <source>
        <dbReference type="ARBA" id="ARBA00023136"/>
    </source>
</evidence>
<dbReference type="Pfam" id="PF03151">
    <property type="entry name" value="TPT"/>
    <property type="match status" value="2"/>
</dbReference>
<feature type="domain" description="Sugar phosphate transporter" evidence="7">
    <location>
        <begin position="833"/>
        <end position="911"/>
    </location>
</feature>
<feature type="transmembrane region" description="Helical" evidence="6">
    <location>
        <begin position="754"/>
        <end position="774"/>
    </location>
</feature>
<dbReference type="InterPro" id="IPR050186">
    <property type="entry name" value="TPT_transporter"/>
</dbReference>
<keyword evidence="4 6" id="KW-0472">Membrane</keyword>
<feature type="domain" description="Polysaccharide pyruvyl transferase" evidence="8">
    <location>
        <begin position="54"/>
        <end position="321"/>
    </location>
</feature>
<evidence type="ECO:0000256" key="1">
    <source>
        <dbReference type="ARBA" id="ARBA00004141"/>
    </source>
</evidence>
<keyword evidence="3 6" id="KW-1133">Transmembrane helix</keyword>
<evidence type="ECO:0000256" key="5">
    <source>
        <dbReference type="SAM" id="MobiDB-lite"/>
    </source>
</evidence>
<proteinExistence type="predicted"/>
<protein>
    <recommendedName>
        <fullName evidence="11">Sugar phosphate transporter domain-containing protein</fullName>
    </recommendedName>
</protein>
<feature type="compositionally biased region" description="Polar residues" evidence="5">
    <location>
        <begin position="553"/>
        <end position="569"/>
    </location>
</feature>
<evidence type="ECO:0000259" key="7">
    <source>
        <dbReference type="Pfam" id="PF03151"/>
    </source>
</evidence>